<dbReference type="SUPFAM" id="SSF53383">
    <property type="entry name" value="PLP-dependent transferases"/>
    <property type="match status" value="1"/>
</dbReference>
<organism evidence="3 4">
    <name type="scientific">Aspergillus pseudonomiae</name>
    <dbReference type="NCBI Taxonomy" id="1506151"/>
    <lineage>
        <taxon>Eukaryota</taxon>
        <taxon>Fungi</taxon>
        <taxon>Dikarya</taxon>
        <taxon>Ascomycota</taxon>
        <taxon>Pezizomycotina</taxon>
        <taxon>Eurotiomycetes</taxon>
        <taxon>Eurotiomycetidae</taxon>
        <taxon>Eurotiales</taxon>
        <taxon>Aspergillaceae</taxon>
        <taxon>Aspergillus</taxon>
        <taxon>Aspergillus subgen. Circumdati</taxon>
    </lineage>
</organism>
<name>A0A5N6IHM1_9EURO</name>
<dbReference type="GO" id="GO:0008483">
    <property type="term" value="F:transaminase activity"/>
    <property type="evidence" value="ECO:0007669"/>
    <property type="project" value="UniProtKB-KW"/>
</dbReference>
<keyword evidence="3" id="KW-0808">Transferase</keyword>
<dbReference type="PANTHER" id="PTHR43092:SF2">
    <property type="entry name" value="HERCYNYLCYSTEINE SULFOXIDE LYASE"/>
    <property type="match status" value="1"/>
</dbReference>
<protein>
    <submittedName>
        <fullName evidence="3">Aminotransferase family protein</fullName>
    </submittedName>
</protein>
<accession>A0A5N6IHM1</accession>
<dbReference type="OrthoDB" id="5978656at2759"/>
<dbReference type="InterPro" id="IPR015424">
    <property type="entry name" value="PyrdxlP-dep_Trfase"/>
</dbReference>
<gene>
    <name evidence="3" type="ORF">BDV37DRAFT_292947</name>
</gene>
<accession>A0A5N7DH67</accession>
<dbReference type="EMBL" id="ML736758">
    <property type="protein sequence ID" value="KAE8405761.1"/>
    <property type="molecule type" value="Genomic_DNA"/>
</dbReference>
<feature type="domain" description="Aminotransferase class V" evidence="2">
    <location>
        <begin position="65"/>
        <end position="250"/>
    </location>
</feature>
<sequence length="459" mass="51666">MSSPSEELLALGTPMLARFPFSSDKKSFNHGGWGAYPNIVRDATRQFQAQFESHPDIFVRFSQPAIHTEAQENVAKVCGVSSNDCVFVKNTTTGAATVLHNLDYAEGDVIVYFSTTYGAFQKMITHLTEITPVQGWKIEYELPISYEELVRKFTDAIQQIRSQGRNPRIAIFEMVVSIPAFRFPFEKLSEVCRSENILSLIDGAHGLGAIPIDLKQLRPDFFVGECHKWLYVPRSCAVLYVNPAHQHLMHTTIPTSWGYINTDGSQVLLPWSISTESTTNSKFQTLFRYVSTHDSTPILCIPTAVGFRQQCGGEARIYQYLETLANEGADIIATTLATEVLQEPNLKPGEVSQYRRCALATVRLPLAIDGYDCKESSPYAALSPTEVRDTINYFGERLANDYGTWIPIFPYGGWLWVRLSAQIYLERKDFELLAVWLKALCEEVGTRQPRTRSGPSLKF</sequence>
<dbReference type="RefSeq" id="XP_031943080.1">
    <property type="nucleotide sequence ID" value="XM_032089275.1"/>
</dbReference>
<dbReference type="Gene3D" id="3.40.640.10">
    <property type="entry name" value="Type I PLP-dependent aspartate aminotransferase-like (Major domain)"/>
    <property type="match status" value="1"/>
</dbReference>
<evidence type="ECO:0000259" key="2">
    <source>
        <dbReference type="Pfam" id="PF00266"/>
    </source>
</evidence>
<dbReference type="GeneID" id="43673966"/>
<proteinExistence type="predicted"/>
<evidence type="ECO:0000313" key="3">
    <source>
        <dbReference type="EMBL" id="KAE8405761.1"/>
    </source>
</evidence>
<dbReference type="PANTHER" id="PTHR43092">
    <property type="entry name" value="L-CYSTEINE DESULFHYDRASE"/>
    <property type="match status" value="1"/>
</dbReference>
<keyword evidence="3" id="KW-0032">Aminotransferase</keyword>
<dbReference type="Pfam" id="PF00266">
    <property type="entry name" value="Aminotran_5"/>
    <property type="match status" value="1"/>
</dbReference>
<evidence type="ECO:0000256" key="1">
    <source>
        <dbReference type="ARBA" id="ARBA00022898"/>
    </source>
</evidence>
<keyword evidence="1" id="KW-0663">Pyridoxal phosphate</keyword>
<reference evidence="3 4" key="1">
    <citation type="submission" date="2019-04" db="EMBL/GenBank/DDBJ databases">
        <authorList>
            <consortium name="DOE Joint Genome Institute"/>
            <person name="Mondo S."/>
            <person name="Kjaerbolling I."/>
            <person name="Vesth T."/>
            <person name="Frisvad J.C."/>
            <person name="Nybo J.L."/>
            <person name="Theobald S."/>
            <person name="Kildgaard S."/>
            <person name="Isbrandt T."/>
            <person name="Kuo A."/>
            <person name="Sato A."/>
            <person name="Lyhne E.K."/>
            <person name="Kogle M.E."/>
            <person name="Wiebenga A."/>
            <person name="Kun R.S."/>
            <person name="Lubbers R.J."/>
            <person name="Makela M.R."/>
            <person name="Barry K."/>
            <person name="Chovatia M."/>
            <person name="Clum A."/>
            <person name="Daum C."/>
            <person name="Haridas S."/>
            <person name="He G."/>
            <person name="LaButti K."/>
            <person name="Lipzen A."/>
            <person name="Riley R."/>
            <person name="Salamov A."/>
            <person name="Simmons B.A."/>
            <person name="Magnuson J.K."/>
            <person name="Henrissat B."/>
            <person name="Mortensen U.H."/>
            <person name="Larsen T.O."/>
            <person name="Devries R.P."/>
            <person name="Grigoriev I.V."/>
            <person name="Machida M."/>
            <person name="Baker S.E."/>
            <person name="Andersen M.R."/>
            <person name="Cantor M.N."/>
            <person name="Hua S.X."/>
        </authorList>
    </citation>
    <scope>NUCLEOTIDE SEQUENCE [LARGE SCALE GENOMIC DNA]</scope>
    <source>
        <strain evidence="3 4">CBS 119388</strain>
    </source>
</reference>
<dbReference type="AlphaFoldDB" id="A0A5N6IHM1"/>
<dbReference type="Proteomes" id="UP000325579">
    <property type="component" value="Unassembled WGS sequence"/>
</dbReference>
<dbReference type="InterPro" id="IPR015421">
    <property type="entry name" value="PyrdxlP-dep_Trfase_major"/>
</dbReference>
<dbReference type="InterPro" id="IPR000192">
    <property type="entry name" value="Aminotrans_V_dom"/>
</dbReference>
<evidence type="ECO:0000313" key="4">
    <source>
        <dbReference type="Proteomes" id="UP000325579"/>
    </source>
</evidence>
<keyword evidence="4" id="KW-1185">Reference proteome</keyword>